<dbReference type="WBParaSite" id="SSLN_0000589901-mRNA-1">
    <property type="protein sequence ID" value="SSLN_0000589901-mRNA-1"/>
    <property type="gene ID" value="SSLN_0000589901"/>
</dbReference>
<proteinExistence type="predicted"/>
<reference evidence="4" key="1">
    <citation type="submission" date="2016-06" db="UniProtKB">
        <authorList>
            <consortium name="WormBaseParasite"/>
        </authorList>
    </citation>
    <scope>IDENTIFICATION</scope>
</reference>
<protein>
    <submittedName>
        <fullName evidence="4">Peptidylprolyl isomerase</fullName>
    </submittedName>
</protein>
<organism evidence="4">
    <name type="scientific">Schistocephalus solidus</name>
    <name type="common">Tapeworm</name>
    <dbReference type="NCBI Taxonomy" id="70667"/>
    <lineage>
        <taxon>Eukaryota</taxon>
        <taxon>Metazoa</taxon>
        <taxon>Spiralia</taxon>
        <taxon>Lophotrochozoa</taxon>
        <taxon>Platyhelminthes</taxon>
        <taxon>Cestoda</taxon>
        <taxon>Eucestoda</taxon>
        <taxon>Diphyllobothriidea</taxon>
        <taxon>Diphyllobothriidae</taxon>
        <taxon>Schistocephalus</taxon>
    </lineage>
</organism>
<name>A0A183SNB4_SCHSO</name>
<keyword evidence="3" id="KW-1185">Reference proteome</keyword>
<evidence type="ECO:0000313" key="3">
    <source>
        <dbReference type="Proteomes" id="UP000275846"/>
    </source>
</evidence>
<dbReference type="AlphaFoldDB" id="A0A183SNB4"/>
<dbReference type="EMBL" id="UYSU01033372">
    <property type="protein sequence ID" value="VDL92097.1"/>
    <property type="molecule type" value="Genomic_DNA"/>
</dbReference>
<accession>A0A183SNB4</accession>
<feature type="compositionally biased region" description="Polar residues" evidence="1">
    <location>
        <begin position="53"/>
        <end position="62"/>
    </location>
</feature>
<gene>
    <name evidence="2" type="ORF">SSLN_LOCUS5712</name>
</gene>
<evidence type="ECO:0000313" key="4">
    <source>
        <dbReference type="WBParaSite" id="SSLN_0000589901-mRNA-1"/>
    </source>
</evidence>
<dbReference type="Proteomes" id="UP000275846">
    <property type="component" value="Unassembled WGS sequence"/>
</dbReference>
<evidence type="ECO:0000313" key="2">
    <source>
        <dbReference type="EMBL" id="VDL92097.1"/>
    </source>
</evidence>
<feature type="region of interest" description="Disordered" evidence="1">
    <location>
        <begin position="51"/>
        <end position="74"/>
    </location>
</feature>
<sequence length="100" mass="11311">MKLQMYNAVEVRMDDQQVPERFFNGNVAMGTRRQGEQKGRFKNTLKNSLKPLQANSGTWNDSADNKQAKRRAVKTGSAIFKANRIFIAKAKMAAHKSKLP</sequence>
<reference evidence="2 3" key="2">
    <citation type="submission" date="2018-11" db="EMBL/GenBank/DDBJ databases">
        <authorList>
            <consortium name="Pathogen Informatics"/>
        </authorList>
    </citation>
    <scope>NUCLEOTIDE SEQUENCE [LARGE SCALE GENOMIC DNA]</scope>
    <source>
        <strain evidence="2 3">NST_G2</strain>
    </source>
</reference>
<evidence type="ECO:0000256" key="1">
    <source>
        <dbReference type="SAM" id="MobiDB-lite"/>
    </source>
</evidence>
<dbReference type="OrthoDB" id="6154480at2759"/>